<evidence type="ECO:0000256" key="1">
    <source>
        <dbReference type="ARBA" id="ARBA00004607"/>
    </source>
</evidence>
<dbReference type="EMBL" id="DS985241">
    <property type="protein sequence ID" value="EDV28840.1"/>
    <property type="molecule type" value="Genomic_DNA"/>
</dbReference>
<protein>
    <recommendedName>
        <fullName evidence="7">Centriolar satellite-associated tubulin polyglutamylase complex regulator 1</fullName>
    </recommendedName>
</protein>
<reference evidence="9 10" key="1">
    <citation type="journal article" date="2008" name="Nature">
        <title>The Trichoplax genome and the nature of placozoans.</title>
        <authorList>
            <person name="Srivastava M."/>
            <person name="Begovic E."/>
            <person name="Chapman J."/>
            <person name="Putnam N.H."/>
            <person name="Hellsten U."/>
            <person name="Kawashima T."/>
            <person name="Kuo A."/>
            <person name="Mitros T."/>
            <person name="Salamov A."/>
            <person name="Carpenter M.L."/>
            <person name="Signorovitch A.Y."/>
            <person name="Moreno M.A."/>
            <person name="Kamm K."/>
            <person name="Grimwood J."/>
            <person name="Schmutz J."/>
            <person name="Shapiro H."/>
            <person name="Grigoriev I.V."/>
            <person name="Buss L.W."/>
            <person name="Schierwater B."/>
            <person name="Dellaporta S.L."/>
            <person name="Rokhsar D.S."/>
        </authorList>
    </citation>
    <scope>NUCLEOTIDE SEQUENCE [LARGE SCALE GENOMIC DNA]</scope>
    <source>
        <strain evidence="9 10">Grell-BS-1999</strain>
    </source>
</reference>
<dbReference type="CTD" id="6749257"/>
<dbReference type="GO" id="GO:0034451">
    <property type="term" value="C:centriolar satellite"/>
    <property type="evidence" value="ECO:0007669"/>
    <property type="project" value="UniProtKB-SubCell"/>
</dbReference>
<sequence>MADAMNLISEDEQYLRKHHLLTYVEDGVAQLVRYKEEHPQVNPNKFLHDYFTSVHKGNHILYREYSFVRETPYNRSCFIAMFSRCFHHLGEKKELFNAKEYHSLLTLICADFPPSIVEDAIRLFLGEDVTDLSIIFSDFLMAFQFRFFYDEFVEDSKYIFDAAKSNPISSRSIPATENFLTSATSTGENLSREEYFAQNTPINIVNQLYPPSDSGRKLKPSIVTIQEVIADSMEIDCRQFLISLAQNVHVRNEIGYKRRSKLL</sequence>
<evidence type="ECO:0000256" key="7">
    <source>
        <dbReference type="ARBA" id="ARBA00033769"/>
    </source>
</evidence>
<evidence type="ECO:0000313" key="10">
    <source>
        <dbReference type="Proteomes" id="UP000009022"/>
    </source>
</evidence>
<evidence type="ECO:0000256" key="4">
    <source>
        <dbReference type="ARBA" id="ARBA00022701"/>
    </source>
</evidence>
<dbReference type="PANTHER" id="PTHR34252">
    <property type="entry name" value="UPF0705 PROTEIN C11ORF49"/>
    <property type="match status" value="1"/>
</dbReference>
<dbReference type="RefSeq" id="XP_002108042.1">
    <property type="nucleotide sequence ID" value="XM_002108006.1"/>
</dbReference>
<keyword evidence="10" id="KW-1185">Reference proteome</keyword>
<dbReference type="KEGG" id="tad:TRIADDRAFT_52111"/>
<dbReference type="eggNOG" id="ENOG502QRVN">
    <property type="taxonomic scope" value="Eukaryota"/>
</dbReference>
<keyword evidence="5" id="KW-0206">Cytoskeleton</keyword>
<dbReference type="InterPro" id="IPR038968">
    <property type="entry name" value="CSTPP1"/>
</dbReference>
<gene>
    <name evidence="9" type="ORF">TRIADDRAFT_52111</name>
</gene>
<dbReference type="PhylomeDB" id="B3RLT2"/>
<evidence type="ECO:0000313" key="9">
    <source>
        <dbReference type="EMBL" id="EDV28840.1"/>
    </source>
</evidence>
<evidence type="ECO:0000256" key="2">
    <source>
        <dbReference type="ARBA" id="ARBA00022490"/>
    </source>
</evidence>
<dbReference type="STRING" id="10228.B3RLT2"/>
<comment type="subcellular location">
    <subcellularLocation>
        <location evidence="1">Cytoplasm</location>
        <location evidence="1">Cytoskeleton</location>
        <location evidence="1">Microtubule organizing center</location>
        <location evidence="1">Centrosome</location>
        <location evidence="1">Centriolar satellite</location>
    </subcellularLocation>
</comment>
<keyword evidence="2" id="KW-0963">Cytoplasm</keyword>
<evidence type="ECO:0000256" key="5">
    <source>
        <dbReference type="ARBA" id="ARBA00023212"/>
    </source>
</evidence>
<dbReference type="InParanoid" id="B3RLT2"/>
<dbReference type="PANTHER" id="PTHR34252:SF1">
    <property type="entry name" value="CENTRIOLAR SATELLITE-ASSOCIATED TUBULIN POLYGLUTAMYLASE COMPLEX REGULATOR 1"/>
    <property type="match status" value="1"/>
</dbReference>
<evidence type="ECO:0000256" key="8">
    <source>
        <dbReference type="ARBA" id="ARBA00045673"/>
    </source>
</evidence>
<comment type="function">
    <text evidence="8">Regulator of the tubulin polyglutamylase complex (TPGC) that controls cytoskeletal organization, nuclear shape, and cilium disassembly by balancing microtubule and actin assembly. Regulates the assembly and stability of the TPGC and thereby modulates polyglutamylation of the microtubule, which antagonizes MAP4 binding.</text>
</comment>
<keyword evidence="4" id="KW-0493">Microtubule</keyword>
<organism evidence="9 10">
    <name type="scientific">Trichoplax adhaerens</name>
    <name type="common">Trichoplax reptans</name>
    <dbReference type="NCBI Taxonomy" id="10228"/>
    <lineage>
        <taxon>Eukaryota</taxon>
        <taxon>Metazoa</taxon>
        <taxon>Placozoa</taxon>
        <taxon>Uniplacotomia</taxon>
        <taxon>Trichoplacea</taxon>
        <taxon>Trichoplacidae</taxon>
        <taxon>Trichoplax</taxon>
    </lineage>
</organism>
<dbReference type="GO" id="GO:0005874">
    <property type="term" value="C:microtubule"/>
    <property type="evidence" value="ECO:0007669"/>
    <property type="project" value="UniProtKB-KW"/>
</dbReference>
<dbReference type="CDD" id="cd22959">
    <property type="entry name" value="DD_C11orf49"/>
    <property type="match status" value="1"/>
</dbReference>
<dbReference type="Proteomes" id="UP000009022">
    <property type="component" value="Unassembled WGS sequence"/>
</dbReference>
<name>B3RLT2_TRIAD</name>
<proteinExistence type="inferred from homology"/>
<dbReference type="GeneID" id="6749257"/>
<accession>B3RLT2</accession>
<dbReference type="FunCoup" id="B3RLT2">
    <property type="interactions" value="627"/>
</dbReference>
<keyword evidence="3" id="KW-0597">Phosphoprotein</keyword>
<dbReference type="AlphaFoldDB" id="B3RLT2"/>
<dbReference type="HOGENOM" id="CLU_064579_0_0_1"/>
<comment type="similarity">
    <text evidence="6">Belongs to the CSTPP1 family.</text>
</comment>
<dbReference type="OrthoDB" id="197906at2759"/>
<evidence type="ECO:0000256" key="6">
    <source>
        <dbReference type="ARBA" id="ARBA00033750"/>
    </source>
</evidence>
<evidence type="ECO:0000256" key="3">
    <source>
        <dbReference type="ARBA" id="ARBA00022553"/>
    </source>
</evidence>